<dbReference type="KEGG" id="ttt:THITE_2047426"/>
<dbReference type="OrthoDB" id="5101730at2759"/>
<dbReference type="EMBL" id="CP003010">
    <property type="protein sequence ID" value="AEO66724.1"/>
    <property type="molecule type" value="Genomic_DNA"/>
</dbReference>
<accession>G2R306</accession>
<dbReference type="GeneID" id="11520839"/>
<evidence type="ECO:0000313" key="1">
    <source>
        <dbReference type="EMBL" id="AEO66724.1"/>
    </source>
</evidence>
<protein>
    <submittedName>
        <fullName evidence="1">Uncharacterized protein</fullName>
    </submittedName>
</protein>
<keyword evidence="2" id="KW-1185">Reference proteome</keyword>
<proteinExistence type="predicted"/>
<gene>
    <name evidence="1" type="ORF">THITE_2047426</name>
</gene>
<sequence length="411" mass="47404">MYPFTIGKGQILYHAPSNVGLVSSSLNWLKRRHPIIVLALLGLWLRILQEPNFERRKAGLAWVYTSLLNAGVMGRVFLFNRPHEKQIEEWQQWPPEKLEAVLEHGRTGAYGPAIDAALAGRSLDQLFLDARRTWRRPVRQAPDWNLVYQWLVKIANKYGLTQDDFDYYFTLPAPTSSRSNDKVFYPFSVLSRAQAKAMSWDWCCLFNVAGQMLDRMRRHCNKHAQAEGYGEHEMDPLRLIYWWGHHLCQKVQKLKVLPWAGNILKASLCRARDHGVAMRFGLNLPNNGQPFDPVEHWDFFLCTVTIDSQATNMAMRNFAAGLWESIRQMIMAVQPSHTHWRLDKDLGLRSWVGEFETEPQPRQPPELPFEIPLVPIDSWLGESTTPPSLQCTMCPDAGDFATPGLLVRHYR</sequence>
<dbReference type="HOGENOM" id="CLU_670083_0_0_1"/>
<dbReference type="Proteomes" id="UP000008181">
    <property type="component" value="Chromosome 2"/>
</dbReference>
<dbReference type="RefSeq" id="XP_003653060.1">
    <property type="nucleotide sequence ID" value="XM_003653012.1"/>
</dbReference>
<dbReference type="AlphaFoldDB" id="G2R306"/>
<reference evidence="1 2" key="1">
    <citation type="journal article" date="2011" name="Nat. Biotechnol.">
        <title>Comparative genomic analysis of the thermophilic biomass-degrading fungi Myceliophthora thermophila and Thielavia terrestris.</title>
        <authorList>
            <person name="Berka R.M."/>
            <person name="Grigoriev I.V."/>
            <person name="Otillar R."/>
            <person name="Salamov A."/>
            <person name="Grimwood J."/>
            <person name="Reid I."/>
            <person name="Ishmael N."/>
            <person name="John T."/>
            <person name="Darmond C."/>
            <person name="Moisan M.-C."/>
            <person name="Henrissat B."/>
            <person name="Coutinho P.M."/>
            <person name="Lombard V."/>
            <person name="Natvig D.O."/>
            <person name="Lindquist E."/>
            <person name="Schmutz J."/>
            <person name="Lucas S."/>
            <person name="Harris P."/>
            <person name="Powlowski J."/>
            <person name="Bellemare A."/>
            <person name="Taylor D."/>
            <person name="Butler G."/>
            <person name="de Vries R.P."/>
            <person name="Allijn I.E."/>
            <person name="van den Brink J."/>
            <person name="Ushinsky S."/>
            <person name="Storms R."/>
            <person name="Powell A.J."/>
            <person name="Paulsen I.T."/>
            <person name="Elbourne L.D.H."/>
            <person name="Baker S.E."/>
            <person name="Magnuson J."/>
            <person name="LaBoissiere S."/>
            <person name="Clutterbuck A.J."/>
            <person name="Martinez D."/>
            <person name="Wogulis M."/>
            <person name="de Leon A.L."/>
            <person name="Rey M.W."/>
            <person name="Tsang A."/>
        </authorList>
    </citation>
    <scope>NUCLEOTIDE SEQUENCE [LARGE SCALE GENOMIC DNA]</scope>
    <source>
        <strain evidence="2">ATCC 38088 / NRRL 8126</strain>
    </source>
</reference>
<dbReference type="eggNOG" id="ENOG502RUNY">
    <property type="taxonomic scope" value="Eukaryota"/>
</dbReference>
<evidence type="ECO:0000313" key="2">
    <source>
        <dbReference type="Proteomes" id="UP000008181"/>
    </source>
</evidence>
<name>G2R306_THETT</name>
<organism evidence="1 2">
    <name type="scientific">Thermothielavioides terrestris (strain ATCC 38088 / NRRL 8126)</name>
    <name type="common">Thielavia terrestris</name>
    <dbReference type="NCBI Taxonomy" id="578455"/>
    <lineage>
        <taxon>Eukaryota</taxon>
        <taxon>Fungi</taxon>
        <taxon>Dikarya</taxon>
        <taxon>Ascomycota</taxon>
        <taxon>Pezizomycotina</taxon>
        <taxon>Sordariomycetes</taxon>
        <taxon>Sordariomycetidae</taxon>
        <taxon>Sordariales</taxon>
        <taxon>Chaetomiaceae</taxon>
        <taxon>Thermothielavioides</taxon>
        <taxon>Thermothielavioides terrestris</taxon>
    </lineage>
</organism>
<feature type="non-terminal residue" evidence="1">
    <location>
        <position position="411"/>
    </location>
</feature>